<keyword evidence="5" id="KW-1185">Reference proteome</keyword>
<dbReference type="InterPro" id="IPR011055">
    <property type="entry name" value="Dup_hybrid_motif"/>
</dbReference>
<dbReference type="EMBL" id="CP000859">
    <property type="protein sequence ID" value="ABW66870.1"/>
    <property type="molecule type" value="Genomic_DNA"/>
</dbReference>
<accession>A8ZX14</accession>
<feature type="domain" description="M23ase beta-sheet core" evidence="3">
    <location>
        <begin position="217"/>
        <end position="310"/>
    </location>
</feature>
<gene>
    <name evidence="4" type="ordered locus">Dole_1060</name>
</gene>
<sequence length="321" mass="34772">MRDHMARKRKTITFSIFDETAYSSRQYTFSHAALISVGVVLLIGVALFASLFVQGVVLRHTATDSVWLENKITGQQQQIDMRNQQIALLESKLTSLTGALSHLEAIESDIRRIARIERTANHENLFGVGGSKSETTPGASENDIGGSEAPADQDKQGTKDPAGIFYAAKQNRLTLVLDHSDFIMNPMTCLPLAMPAEGDVTHCFFSRPSPSDGHSGSRGVEIVMPGPAEVVASANGIVTYAGERKPFGHMVVIDHGHGFTTRYTQLTAVAQKPGSTVKKDEPIGFVDNPGNGTPARVFYEVLFNGVQVNPDICLSARLFSI</sequence>
<dbReference type="OrthoDB" id="9784703at2"/>
<keyword evidence="2" id="KW-1133">Transmembrane helix</keyword>
<dbReference type="SUPFAM" id="SSF51261">
    <property type="entry name" value="Duplicated hybrid motif"/>
    <property type="match status" value="1"/>
</dbReference>
<organism evidence="4 5">
    <name type="scientific">Desulfosudis oleivorans (strain DSM 6200 / JCM 39069 / Hxd3)</name>
    <name type="common">Desulfococcus oleovorans</name>
    <dbReference type="NCBI Taxonomy" id="96561"/>
    <lineage>
        <taxon>Bacteria</taxon>
        <taxon>Pseudomonadati</taxon>
        <taxon>Thermodesulfobacteriota</taxon>
        <taxon>Desulfobacteria</taxon>
        <taxon>Desulfobacterales</taxon>
        <taxon>Desulfosudaceae</taxon>
        <taxon>Desulfosudis</taxon>
    </lineage>
</organism>
<reference evidence="4 5" key="1">
    <citation type="submission" date="2007-10" db="EMBL/GenBank/DDBJ databases">
        <title>Complete sequence of Desulfococcus oleovorans Hxd3.</title>
        <authorList>
            <consortium name="US DOE Joint Genome Institute"/>
            <person name="Copeland A."/>
            <person name="Lucas S."/>
            <person name="Lapidus A."/>
            <person name="Barry K."/>
            <person name="Glavina del Rio T."/>
            <person name="Dalin E."/>
            <person name="Tice H."/>
            <person name="Pitluck S."/>
            <person name="Kiss H."/>
            <person name="Brettin T."/>
            <person name="Bruce D."/>
            <person name="Detter J.C."/>
            <person name="Han C."/>
            <person name="Schmutz J."/>
            <person name="Larimer F."/>
            <person name="Land M."/>
            <person name="Hauser L."/>
            <person name="Kyrpides N."/>
            <person name="Kim E."/>
            <person name="Wawrik B."/>
            <person name="Richardson P."/>
        </authorList>
    </citation>
    <scope>NUCLEOTIDE SEQUENCE [LARGE SCALE GENOMIC DNA]</scope>
    <source>
        <strain evidence="5">DSM 6200 / JCM 39069 / Hxd3</strain>
    </source>
</reference>
<dbReference type="InterPro" id="IPR016047">
    <property type="entry name" value="M23ase_b-sheet_dom"/>
</dbReference>
<keyword evidence="2" id="KW-0472">Membrane</keyword>
<dbReference type="GO" id="GO:0004222">
    <property type="term" value="F:metalloendopeptidase activity"/>
    <property type="evidence" value="ECO:0007669"/>
    <property type="project" value="TreeGrafter"/>
</dbReference>
<feature type="region of interest" description="Disordered" evidence="1">
    <location>
        <begin position="125"/>
        <end position="160"/>
    </location>
</feature>
<evidence type="ECO:0000256" key="2">
    <source>
        <dbReference type="SAM" id="Phobius"/>
    </source>
</evidence>
<dbReference type="KEGG" id="dol:Dole_1060"/>
<dbReference type="PANTHER" id="PTHR21666:SF270">
    <property type="entry name" value="MUREIN HYDROLASE ACTIVATOR ENVC"/>
    <property type="match status" value="1"/>
</dbReference>
<protein>
    <submittedName>
        <fullName evidence="4">Peptidase M23B</fullName>
    </submittedName>
</protein>
<proteinExistence type="predicted"/>
<dbReference type="Proteomes" id="UP000008561">
    <property type="component" value="Chromosome"/>
</dbReference>
<feature type="transmembrane region" description="Helical" evidence="2">
    <location>
        <begin position="32"/>
        <end position="53"/>
    </location>
</feature>
<dbReference type="CDD" id="cd12797">
    <property type="entry name" value="M23_peptidase"/>
    <property type="match status" value="1"/>
</dbReference>
<dbReference type="Pfam" id="PF01551">
    <property type="entry name" value="Peptidase_M23"/>
    <property type="match status" value="1"/>
</dbReference>
<keyword evidence="2" id="KW-0812">Transmembrane</keyword>
<evidence type="ECO:0000259" key="3">
    <source>
        <dbReference type="Pfam" id="PF01551"/>
    </source>
</evidence>
<dbReference type="Gene3D" id="2.70.70.10">
    <property type="entry name" value="Glucose Permease (Domain IIA)"/>
    <property type="match status" value="1"/>
</dbReference>
<evidence type="ECO:0000313" key="5">
    <source>
        <dbReference type="Proteomes" id="UP000008561"/>
    </source>
</evidence>
<evidence type="ECO:0000256" key="1">
    <source>
        <dbReference type="SAM" id="MobiDB-lite"/>
    </source>
</evidence>
<dbReference type="InterPro" id="IPR050570">
    <property type="entry name" value="Cell_wall_metabolism_enzyme"/>
</dbReference>
<dbReference type="HOGENOM" id="CLU_029425_2_4_7"/>
<dbReference type="STRING" id="96561.Dole_1060"/>
<name>A8ZX14_DESOH</name>
<evidence type="ECO:0000313" key="4">
    <source>
        <dbReference type="EMBL" id="ABW66870.1"/>
    </source>
</evidence>
<dbReference type="eggNOG" id="COG4942">
    <property type="taxonomic scope" value="Bacteria"/>
</dbReference>
<dbReference type="PANTHER" id="PTHR21666">
    <property type="entry name" value="PEPTIDASE-RELATED"/>
    <property type="match status" value="1"/>
</dbReference>
<dbReference type="AlphaFoldDB" id="A8ZX14"/>